<dbReference type="PANTHER" id="PTHR14119:SF3">
    <property type="entry name" value="ISOCHORISMATASE DOMAIN-CONTAINING PROTEIN 2"/>
    <property type="match status" value="1"/>
</dbReference>
<reference evidence="3 5" key="1">
    <citation type="submission" date="2021-11" db="EMBL/GenBank/DDBJ databases">
        <authorList>
            <person name="Islam A."/>
            <person name="Islam S."/>
            <person name="Flora M.S."/>
            <person name="Rahman M."/>
            <person name="Ziaur R.M."/>
            <person name="Epstein J.H."/>
            <person name="Hassan M."/>
            <person name="Klassen M."/>
            <person name="Woodard K."/>
            <person name="Webb A."/>
            <person name="Webby R.J."/>
            <person name="El Zowalaty M.E."/>
        </authorList>
    </citation>
    <scope>NUCLEOTIDE SEQUENCE [LARGE SCALE GENOMIC DNA]</scope>
    <source>
        <strain evidence="3">Pf1</strain>
    </source>
</reference>
<evidence type="ECO:0000256" key="1">
    <source>
        <dbReference type="ARBA" id="ARBA00006336"/>
    </source>
</evidence>
<dbReference type="SUPFAM" id="SSF49870">
    <property type="entry name" value="Osmotin, thaumatin-like protein"/>
    <property type="match status" value="1"/>
</dbReference>
<dbReference type="PROSITE" id="PS51367">
    <property type="entry name" value="THAUMATIN_2"/>
    <property type="match status" value="1"/>
</dbReference>
<reference evidence="4" key="2">
    <citation type="submission" date="2022-12" db="EMBL/GenBank/DDBJ databases">
        <authorList>
            <person name="Webb A."/>
        </authorList>
    </citation>
    <scope>NUCLEOTIDE SEQUENCE</scope>
    <source>
        <strain evidence="4">Pf2</strain>
    </source>
</reference>
<dbReference type="PANTHER" id="PTHR14119">
    <property type="entry name" value="HYDROLASE"/>
    <property type="match status" value="1"/>
</dbReference>
<name>A0AAV0TJQ6_9STRA</name>
<dbReference type="Pfam" id="PF00857">
    <property type="entry name" value="Isochorismatase"/>
    <property type="match status" value="1"/>
</dbReference>
<feature type="domain" description="Isochorismatase-like" evidence="2">
    <location>
        <begin position="315"/>
        <end position="392"/>
    </location>
</feature>
<dbReference type="InterPro" id="IPR001938">
    <property type="entry name" value="Thaumatin"/>
</dbReference>
<dbReference type="AlphaFoldDB" id="A0AAV0TJQ6"/>
<organism evidence="4 6">
    <name type="scientific">Peronospora farinosa</name>
    <dbReference type="NCBI Taxonomy" id="134698"/>
    <lineage>
        <taxon>Eukaryota</taxon>
        <taxon>Sar</taxon>
        <taxon>Stramenopiles</taxon>
        <taxon>Oomycota</taxon>
        <taxon>Peronosporomycetes</taxon>
        <taxon>Peronosporales</taxon>
        <taxon>Peronosporaceae</taxon>
        <taxon>Peronospora</taxon>
    </lineage>
</organism>
<evidence type="ECO:0000313" key="4">
    <source>
        <dbReference type="EMBL" id="CAI5720946.1"/>
    </source>
</evidence>
<comment type="caution">
    <text evidence="4">The sequence shown here is derived from an EMBL/GenBank/DDBJ whole genome shotgun (WGS) entry which is preliminary data.</text>
</comment>
<dbReference type="InterPro" id="IPR000868">
    <property type="entry name" value="Isochorismatase-like_dom"/>
</dbReference>
<dbReference type="Gene3D" id="2.60.110.10">
    <property type="entry name" value="Thaumatin"/>
    <property type="match status" value="1"/>
</dbReference>
<proteinExistence type="inferred from homology"/>
<keyword evidence="5" id="KW-1185">Reference proteome</keyword>
<dbReference type="Gene3D" id="3.40.50.850">
    <property type="entry name" value="Isochorismatase-like"/>
    <property type="match status" value="2"/>
</dbReference>
<dbReference type="Proteomes" id="UP001157938">
    <property type="component" value="Unassembled WGS sequence"/>
</dbReference>
<dbReference type="InterPro" id="IPR050993">
    <property type="entry name" value="Isochorismatase_domain"/>
</dbReference>
<protein>
    <recommendedName>
        <fullName evidence="2">Isochorismatase-like domain-containing protein</fullName>
    </recommendedName>
</protein>
<evidence type="ECO:0000313" key="6">
    <source>
        <dbReference type="Proteomes" id="UP001159659"/>
    </source>
</evidence>
<dbReference type="InterPro" id="IPR036380">
    <property type="entry name" value="Isochorismatase-like_sf"/>
</dbReference>
<evidence type="ECO:0000313" key="3">
    <source>
        <dbReference type="EMBL" id="CAH0486136.1"/>
    </source>
</evidence>
<gene>
    <name evidence="3" type="ORF">PFR001_LOCUS1787</name>
    <name evidence="4" type="ORF">PFR002_LOCUS4112</name>
</gene>
<dbReference type="SUPFAM" id="SSF52499">
    <property type="entry name" value="Isochorismatase-like hydrolases"/>
    <property type="match status" value="1"/>
</dbReference>
<dbReference type="EMBL" id="CANTFK010000643">
    <property type="protein sequence ID" value="CAI5720946.1"/>
    <property type="molecule type" value="Genomic_DNA"/>
</dbReference>
<dbReference type="InterPro" id="IPR037176">
    <property type="entry name" value="Osmotin/thaumatin-like_sf"/>
</dbReference>
<sequence length="486" mass="53358">MLLPFIAAAAVGTTGSILLHQHSFFKITFMNECSTNIDLYTHLTSIFNIPTNEIDRIISGGSVVKTIRRGYEGYFRNGSDDAATLIGISTTNVFREVSYNLNIIPPNLDPGFESCKTLDECKQHSKSGTGFNTPIRITPISNTNGKNCRELTCLTDGCEDAYTFPKDDIKNHSCRFNTNYKVTFCPSRDTTPQETTTAGSSLTGKETTLVSETTTTPVTVNSLNIPAENNGGYGQSDGVVPEVTKKVDTPAPMADTNALEADTPVPTVNGTDISAPKADIPALKVDTPVTQLDQAPRLTQSSVTKRLGRLLPHSSALFVCDVQEIFCSRMFQMQTVIHGTNTMISAAKLLDIPMVVTTQYSSRLGTTVSEISKNLKDVQNIQIFDKMKFSMLIPEVEDHLTFDLPQCYDVHVISDAVSSSTSYNRSIALDRMRQSGAYITSVESAIFQLTHDASNPEFKNISKLIKKHLQEENGFETGVRIEEMNK</sequence>
<evidence type="ECO:0000313" key="5">
    <source>
        <dbReference type="Proteomes" id="UP001157938"/>
    </source>
</evidence>
<evidence type="ECO:0000259" key="2">
    <source>
        <dbReference type="Pfam" id="PF00857"/>
    </source>
</evidence>
<dbReference type="EMBL" id="CAKLBC010000367">
    <property type="protein sequence ID" value="CAH0486136.1"/>
    <property type="molecule type" value="Genomic_DNA"/>
</dbReference>
<accession>A0AAV0TJQ6</accession>
<dbReference type="Proteomes" id="UP001159659">
    <property type="component" value="Unassembled WGS sequence"/>
</dbReference>
<comment type="similarity">
    <text evidence="1">Belongs to the isochorismatase family.</text>
</comment>